<feature type="non-terminal residue" evidence="2">
    <location>
        <position position="1"/>
    </location>
</feature>
<keyword evidence="3" id="KW-1185">Reference proteome</keyword>
<dbReference type="EMBL" id="WJHE01000065">
    <property type="protein sequence ID" value="MST31428.1"/>
    <property type="molecule type" value="Genomic_DNA"/>
</dbReference>
<protein>
    <recommendedName>
        <fullName evidence="4">Preprotein translocase subunit YajC</fullName>
    </recommendedName>
</protein>
<dbReference type="InterPro" id="IPR003849">
    <property type="entry name" value="Preprotein_translocase_YajC"/>
</dbReference>
<comment type="caution">
    <text evidence="2">The sequence shown here is derived from an EMBL/GenBank/DDBJ whole genome shotgun (WGS) entry which is preliminary data.</text>
</comment>
<dbReference type="Pfam" id="PF02699">
    <property type="entry name" value="YajC"/>
    <property type="match status" value="1"/>
</dbReference>
<evidence type="ECO:0008006" key="4">
    <source>
        <dbReference type="Google" id="ProtNLM"/>
    </source>
</evidence>
<evidence type="ECO:0000256" key="1">
    <source>
        <dbReference type="SAM" id="MobiDB-lite"/>
    </source>
</evidence>
<accession>A0ABW9QP35</accession>
<sequence>KARQQQGGRSNLEVGDDVISAGGILGRIVAIDGDEIVVEVGPGTTMTFWRRAVNLRSSVAGAPPGSTMAPPPPPPEEPVDDHYGVDHRYDDGEDGTGSEPSGHFGAPEEPADGAADADGGPPQPIYDPGAHPSSDPWGASPQGEGTESSGSPEGR</sequence>
<feature type="region of interest" description="Disordered" evidence="1">
    <location>
        <begin position="58"/>
        <end position="155"/>
    </location>
</feature>
<dbReference type="Proteomes" id="UP000437736">
    <property type="component" value="Unassembled WGS sequence"/>
</dbReference>
<gene>
    <name evidence="2" type="ORF">GHK86_01605</name>
</gene>
<feature type="compositionally biased region" description="Low complexity" evidence="1">
    <location>
        <begin position="140"/>
        <end position="155"/>
    </location>
</feature>
<name>A0ABW9QP35_9ACTN</name>
<feature type="compositionally biased region" description="Basic and acidic residues" evidence="1">
    <location>
        <begin position="80"/>
        <end position="90"/>
    </location>
</feature>
<organism evidence="2 3">
    <name type="scientific">Acidiferrimicrobium australe</name>
    <dbReference type="NCBI Taxonomy" id="2664430"/>
    <lineage>
        <taxon>Bacteria</taxon>
        <taxon>Bacillati</taxon>
        <taxon>Actinomycetota</taxon>
        <taxon>Acidimicrobiia</taxon>
        <taxon>Acidimicrobiales</taxon>
        <taxon>Acidimicrobiaceae</taxon>
        <taxon>Acidiferrimicrobium</taxon>
    </lineage>
</organism>
<feature type="compositionally biased region" description="Low complexity" evidence="1">
    <location>
        <begin position="105"/>
        <end position="120"/>
    </location>
</feature>
<proteinExistence type="predicted"/>
<evidence type="ECO:0000313" key="2">
    <source>
        <dbReference type="EMBL" id="MST31428.1"/>
    </source>
</evidence>
<evidence type="ECO:0000313" key="3">
    <source>
        <dbReference type="Proteomes" id="UP000437736"/>
    </source>
</evidence>
<reference evidence="2 3" key="1">
    <citation type="submission" date="2019-11" db="EMBL/GenBank/DDBJ databases">
        <title>Acidiferrimicrobium australis gen. nov., sp. nov., an acidophilic and obligately heterotrophic, member of the Actinobacteria that catalyses dissimilatory oxido- reduction of iron isolated from metal-rich acidic water in Chile.</title>
        <authorList>
            <person name="Gonzalez D."/>
            <person name="Huber K."/>
            <person name="Hedrich S."/>
            <person name="Rojas-Villalobos C."/>
            <person name="Quatrini R."/>
            <person name="Dinamarca M.A."/>
            <person name="Schwarz A."/>
            <person name="Canales C."/>
            <person name="Nancucheo I."/>
        </authorList>
    </citation>
    <scope>NUCLEOTIDE SEQUENCE [LARGE SCALE GENOMIC DNA]</scope>
    <source>
        <strain evidence="2 3">USS-CCA1</strain>
    </source>
</reference>
<dbReference type="SMART" id="SM01323">
    <property type="entry name" value="YajC"/>
    <property type="match status" value="1"/>
</dbReference>